<evidence type="ECO:0000313" key="1">
    <source>
        <dbReference type="EMBL" id="MEG3439969.1"/>
    </source>
</evidence>
<accession>A0AAW9QXG3</accession>
<dbReference type="AlphaFoldDB" id="A0AAW9QXG3"/>
<protein>
    <recommendedName>
        <fullName evidence="3">Transposase</fullName>
    </recommendedName>
</protein>
<evidence type="ECO:0000313" key="2">
    <source>
        <dbReference type="Proteomes" id="UP001328733"/>
    </source>
</evidence>
<keyword evidence="2" id="KW-1185">Reference proteome</keyword>
<reference evidence="1 2" key="1">
    <citation type="submission" date="2024-01" db="EMBL/GenBank/DDBJ databases">
        <title>Genomic insights into the taxonomy and metabolism of the cyanobacterium Pannus brasiliensis CCIBt3594.</title>
        <authorList>
            <person name="Machado M."/>
            <person name="Botero N.B."/>
            <person name="Andreote A.P.D."/>
            <person name="Feitosa A.M.T."/>
            <person name="Popin R."/>
            <person name="Sivonen K."/>
            <person name="Fiore M.F."/>
        </authorList>
    </citation>
    <scope>NUCLEOTIDE SEQUENCE [LARGE SCALE GENOMIC DNA]</scope>
    <source>
        <strain evidence="1 2">CCIBt3594</strain>
    </source>
</reference>
<dbReference type="EMBL" id="JBAFSM010000067">
    <property type="protein sequence ID" value="MEG3439969.1"/>
    <property type="molecule type" value="Genomic_DNA"/>
</dbReference>
<organism evidence="1 2">
    <name type="scientific">Pannus brasiliensis CCIBt3594</name>
    <dbReference type="NCBI Taxonomy" id="1427578"/>
    <lineage>
        <taxon>Bacteria</taxon>
        <taxon>Bacillati</taxon>
        <taxon>Cyanobacteriota</taxon>
        <taxon>Cyanophyceae</taxon>
        <taxon>Oscillatoriophycideae</taxon>
        <taxon>Chroococcales</taxon>
        <taxon>Microcystaceae</taxon>
        <taxon>Pannus</taxon>
    </lineage>
</organism>
<name>A0AAW9QXG3_9CHRO</name>
<proteinExistence type="predicted"/>
<evidence type="ECO:0008006" key="3">
    <source>
        <dbReference type="Google" id="ProtNLM"/>
    </source>
</evidence>
<gene>
    <name evidence="1" type="ORF">V0288_22770</name>
</gene>
<comment type="caution">
    <text evidence="1">The sequence shown here is derived from an EMBL/GenBank/DDBJ whole genome shotgun (WGS) entry which is preliminary data.</text>
</comment>
<sequence length="146" mass="17072">MKKAVSDYESPFDASIYPHTSKFFLLLLKKEQEPTDLGKSLDKKIVKPFKKIRRQWSKDFREDPSYQLATIDSESGKELYQMPGRGSGKYEIGPLNRNRGLESYFNGFIDEFTNSPEKMVIVFIPELNSYMVIEKKYEYIYQILSG</sequence>
<dbReference type="RefSeq" id="WP_332867440.1">
    <property type="nucleotide sequence ID" value="NZ_JBAFSM010000067.1"/>
</dbReference>
<dbReference type="Proteomes" id="UP001328733">
    <property type="component" value="Unassembled WGS sequence"/>
</dbReference>